<comment type="similarity">
    <text evidence="1">Belongs to the sigma-70 factor family. ECF subfamily.</text>
</comment>
<dbReference type="STRING" id="994479.GCA_000194155_01625"/>
<proteinExistence type="inferred from homology"/>
<dbReference type="InterPro" id="IPR013325">
    <property type="entry name" value="RNA_pol_sigma_r2"/>
</dbReference>
<evidence type="ECO:0000256" key="6">
    <source>
        <dbReference type="SAM" id="MobiDB-lite"/>
    </source>
</evidence>
<feature type="region of interest" description="Disordered" evidence="6">
    <location>
        <begin position="1"/>
        <end position="29"/>
    </location>
</feature>
<evidence type="ECO:0000259" key="7">
    <source>
        <dbReference type="Pfam" id="PF04542"/>
    </source>
</evidence>
<dbReference type="Pfam" id="PF04545">
    <property type="entry name" value="Sigma70_r4"/>
    <property type="match status" value="1"/>
</dbReference>
<keyword evidence="3" id="KW-0731">Sigma factor</keyword>
<evidence type="ECO:0000256" key="5">
    <source>
        <dbReference type="ARBA" id="ARBA00023163"/>
    </source>
</evidence>
<dbReference type="Pfam" id="PF04542">
    <property type="entry name" value="Sigma70_r2"/>
    <property type="match status" value="1"/>
</dbReference>
<dbReference type="PANTHER" id="PTHR43133">
    <property type="entry name" value="RNA POLYMERASE ECF-TYPE SIGMA FACTO"/>
    <property type="match status" value="1"/>
</dbReference>
<dbReference type="SUPFAM" id="SSF88946">
    <property type="entry name" value="Sigma2 domain of RNA polymerase sigma factors"/>
    <property type="match status" value="1"/>
</dbReference>
<feature type="domain" description="RNA polymerase sigma-70 region 4" evidence="8">
    <location>
        <begin position="136"/>
        <end position="184"/>
    </location>
</feature>
<dbReference type="PANTHER" id="PTHR43133:SF52">
    <property type="entry name" value="ECF RNA POLYMERASE SIGMA FACTOR SIGL"/>
    <property type="match status" value="1"/>
</dbReference>
<organism evidence="9 10">
    <name type="scientific">Saccharopolyspora spinosa</name>
    <dbReference type="NCBI Taxonomy" id="60894"/>
    <lineage>
        <taxon>Bacteria</taxon>
        <taxon>Bacillati</taxon>
        <taxon>Actinomycetota</taxon>
        <taxon>Actinomycetes</taxon>
        <taxon>Pseudonocardiales</taxon>
        <taxon>Pseudonocardiaceae</taxon>
        <taxon>Saccharopolyspora</taxon>
    </lineage>
</organism>
<dbReference type="EMBL" id="PJNB01000001">
    <property type="protein sequence ID" value="PKW18090.1"/>
    <property type="molecule type" value="Genomic_DNA"/>
</dbReference>
<accession>A0A2N3Y5A1</accession>
<feature type="compositionally biased region" description="Basic and acidic residues" evidence="6">
    <location>
        <begin position="10"/>
        <end position="20"/>
    </location>
</feature>
<dbReference type="Gene3D" id="1.10.1740.10">
    <property type="match status" value="1"/>
</dbReference>
<gene>
    <name evidence="9" type="ORF">A8926_6149</name>
</gene>
<sequence>MVSMLNSIASRREDKARPSEPYRPAPDPQSVVNQLYRDYFAALHVYVSRMMSDPHQAEDIVQETMLRAWRHADALSRPELGSAWGWLTKVARNIAIDKIRARRARPDEVEESAGIGVGILGDHSDDVITSMSVANALQELIPEHRSVLYQVYFADRTAASAADVLGIPVGTVKSRLHHALRKLKASMEPTEQAA</sequence>
<comment type="caution">
    <text evidence="9">The sequence shown here is derived from an EMBL/GenBank/DDBJ whole genome shotgun (WGS) entry which is preliminary data.</text>
</comment>
<evidence type="ECO:0000313" key="10">
    <source>
        <dbReference type="Proteomes" id="UP000233786"/>
    </source>
</evidence>
<dbReference type="InterPro" id="IPR013324">
    <property type="entry name" value="RNA_pol_sigma_r3/r4-like"/>
</dbReference>
<dbReference type="InterPro" id="IPR007630">
    <property type="entry name" value="RNA_pol_sigma70_r4"/>
</dbReference>
<evidence type="ECO:0000256" key="4">
    <source>
        <dbReference type="ARBA" id="ARBA00023125"/>
    </source>
</evidence>
<reference evidence="9" key="1">
    <citation type="submission" date="2017-12" db="EMBL/GenBank/DDBJ databases">
        <title>Sequencing the genomes of 1000 Actinobacteria strains.</title>
        <authorList>
            <person name="Klenk H.-P."/>
        </authorList>
    </citation>
    <scope>NUCLEOTIDE SEQUENCE [LARGE SCALE GENOMIC DNA]</scope>
    <source>
        <strain evidence="9">DSM 44228</strain>
    </source>
</reference>
<dbReference type="SUPFAM" id="SSF88659">
    <property type="entry name" value="Sigma3 and sigma4 domains of RNA polymerase sigma factors"/>
    <property type="match status" value="1"/>
</dbReference>
<keyword evidence="2" id="KW-0805">Transcription regulation</keyword>
<dbReference type="GO" id="GO:0016987">
    <property type="term" value="F:sigma factor activity"/>
    <property type="evidence" value="ECO:0007669"/>
    <property type="project" value="UniProtKB-KW"/>
</dbReference>
<dbReference type="CDD" id="cd06171">
    <property type="entry name" value="Sigma70_r4"/>
    <property type="match status" value="1"/>
</dbReference>
<keyword evidence="5" id="KW-0804">Transcription</keyword>
<feature type="domain" description="RNA polymerase sigma-70 region 2" evidence="7">
    <location>
        <begin position="35"/>
        <end position="103"/>
    </location>
</feature>
<dbReference type="InterPro" id="IPR039425">
    <property type="entry name" value="RNA_pol_sigma-70-like"/>
</dbReference>
<evidence type="ECO:0000313" key="9">
    <source>
        <dbReference type="EMBL" id="PKW18090.1"/>
    </source>
</evidence>
<dbReference type="InterPro" id="IPR007627">
    <property type="entry name" value="RNA_pol_sigma70_r2"/>
</dbReference>
<dbReference type="Proteomes" id="UP000233786">
    <property type="component" value="Unassembled WGS sequence"/>
</dbReference>
<dbReference type="GO" id="GO:0003677">
    <property type="term" value="F:DNA binding"/>
    <property type="evidence" value="ECO:0007669"/>
    <property type="project" value="UniProtKB-KW"/>
</dbReference>
<dbReference type="InterPro" id="IPR036388">
    <property type="entry name" value="WH-like_DNA-bd_sf"/>
</dbReference>
<evidence type="ECO:0000256" key="1">
    <source>
        <dbReference type="ARBA" id="ARBA00010641"/>
    </source>
</evidence>
<keyword evidence="4" id="KW-0238">DNA-binding</keyword>
<evidence type="ECO:0000259" key="8">
    <source>
        <dbReference type="Pfam" id="PF04545"/>
    </source>
</evidence>
<dbReference type="GO" id="GO:0006352">
    <property type="term" value="P:DNA-templated transcription initiation"/>
    <property type="evidence" value="ECO:0007669"/>
    <property type="project" value="InterPro"/>
</dbReference>
<dbReference type="NCBIfam" id="TIGR02937">
    <property type="entry name" value="sigma70-ECF"/>
    <property type="match status" value="1"/>
</dbReference>
<dbReference type="InterPro" id="IPR014284">
    <property type="entry name" value="RNA_pol_sigma-70_dom"/>
</dbReference>
<keyword evidence="10" id="KW-1185">Reference proteome</keyword>
<name>A0A2N3Y5A1_SACSN</name>
<evidence type="ECO:0000256" key="2">
    <source>
        <dbReference type="ARBA" id="ARBA00023015"/>
    </source>
</evidence>
<protein>
    <submittedName>
        <fullName evidence="9">RNA polymerase sigma-70 factor (ECF subfamily)</fullName>
    </submittedName>
</protein>
<evidence type="ECO:0000256" key="3">
    <source>
        <dbReference type="ARBA" id="ARBA00023082"/>
    </source>
</evidence>
<dbReference type="Gene3D" id="1.10.10.10">
    <property type="entry name" value="Winged helix-like DNA-binding domain superfamily/Winged helix DNA-binding domain"/>
    <property type="match status" value="1"/>
</dbReference>
<dbReference type="AlphaFoldDB" id="A0A2N3Y5A1"/>